<dbReference type="Proteomes" id="UP001341840">
    <property type="component" value="Unassembled WGS sequence"/>
</dbReference>
<comment type="caution">
    <text evidence="1">The sequence shown here is derived from an EMBL/GenBank/DDBJ whole genome shotgun (WGS) entry which is preliminary data.</text>
</comment>
<proteinExistence type="predicted"/>
<protein>
    <submittedName>
        <fullName evidence="1">Uncharacterized protein</fullName>
    </submittedName>
</protein>
<gene>
    <name evidence="1" type="ORF">PIB30_066072</name>
</gene>
<evidence type="ECO:0000313" key="2">
    <source>
        <dbReference type="Proteomes" id="UP001341840"/>
    </source>
</evidence>
<reference evidence="1 2" key="1">
    <citation type="journal article" date="2023" name="Plants (Basel)">
        <title>Bridging the Gap: Combining Genomics and Transcriptomics Approaches to Understand Stylosanthes scabra, an Orphan Legume from the Brazilian Caatinga.</title>
        <authorList>
            <person name="Ferreira-Neto J.R.C."/>
            <person name="da Silva M.D."/>
            <person name="Binneck E."/>
            <person name="de Melo N.F."/>
            <person name="da Silva R.H."/>
            <person name="de Melo A.L.T.M."/>
            <person name="Pandolfi V."/>
            <person name="Bustamante F.O."/>
            <person name="Brasileiro-Vidal A.C."/>
            <person name="Benko-Iseppon A.M."/>
        </authorList>
    </citation>
    <scope>NUCLEOTIDE SEQUENCE [LARGE SCALE GENOMIC DNA]</scope>
    <source>
        <tissue evidence="1">Leaves</tissue>
    </source>
</reference>
<name>A0ABU6VKS0_9FABA</name>
<keyword evidence="2" id="KW-1185">Reference proteome</keyword>
<evidence type="ECO:0000313" key="1">
    <source>
        <dbReference type="EMBL" id="MED6174139.1"/>
    </source>
</evidence>
<organism evidence="1 2">
    <name type="scientific">Stylosanthes scabra</name>
    <dbReference type="NCBI Taxonomy" id="79078"/>
    <lineage>
        <taxon>Eukaryota</taxon>
        <taxon>Viridiplantae</taxon>
        <taxon>Streptophyta</taxon>
        <taxon>Embryophyta</taxon>
        <taxon>Tracheophyta</taxon>
        <taxon>Spermatophyta</taxon>
        <taxon>Magnoliopsida</taxon>
        <taxon>eudicotyledons</taxon>
        <taxon>Gunneridae</taxon>
        <taxon>Pentapetalae</taxon>
        <taxon>rosids</taxon>
        <taxon>fabids</taxon>
        <taxon>Fabales</taxon>
        <taxon>Fabaceae</taxon>
        <taxon>Papilionoideae</taxon>
        <taxon>50 kb inversion clade</taxon>
        <taxon>dalbergioids sensu lato</taxon>
        <taxon>Dalbergieae</taxon>
        <taxon>Pterocarpus clade</taxon>
        <taxon>Stylosanthes</taxon>
    </lineage>
</organism>
<accession>A0ABU6VKS0</accession>
<sequence length="131" mass="14299">MRVRAETNLRETCSNTRDLLARVIGKLATGSIMASSSLCFGGKRVNRVIKLGYCCVAAMAPVSSVMKFDIEKFDGRMFFGLCQVQVKDVLIQSGLHKMRKVWAYCPGGASSAKGSKVADIASLVERYDDIP</sequence>
<dbReference type="EMBL" id="JASCZI010151703">
    <property type="protein sequence ID" value="MED6174139.1"/>
    <property type="molecule type" value="Genomic_DNA"/>
</dbReference>